<evidence type="ECO:0000313" key="1">
    <source>
        <dbReference type="EMBL" id="OKH50176.1"/>
    </source>
</evidence>
<dbReference type="Pfam" id="PF10025">
    <property type="entry name" value="DUF2267"/>
    <property type="match status" value="1"/>
</dbReference>
<protein>
    <recommendedName>
        <fullName evidence="3">DUF2267 domain-containing protein</fullName>
    </recommendedName>
</protein>
<dbReference type="RefSeq" id="WP_073607415.1">
    <property type="nucleotide sequence ID" value="NZ_MRCG01000002.1"/>
</dbReference>
<keyword evidence="2" id="KW-1185">Reference proteome</keyword>
<dbReference type="AlphaFoldDB" id="A0A1U7J9J8"/>
<dbReference type="InterPro" id="IPR018727">
    <property type="entry name" value="DUF2267"/>
</dbReference>
<name>A0A1U7J9J8_9CYAN</name>
<dbReference type="STRING" id="549789.NIES30_05645"/>
<dbReference type="EMBL" id="MRCG01000002">
    <property type="protein sequence ID" value="OKH50176.1"/>
    <property type="molecule type" value="Genomic_DNA"/>
</dbReference>
<reference evidence="1 2" key="1">
    <citation type="submission" date="2016-11" db="EMBL/GenBank/DDBJ databases">
        <title>Draft Genome Sequences of Nine Cyanobacterial Strains from Diverse Habitats.</title>
        <authorList>
            <person name="Zhu T."/>
            <person name="Hou S."/>
            <person name="Lu X."/>
            <person name="Hess W.R."/>
        </authorList>
    </citation>
    <scope>NUCLEOTIDE SEQUENCE [LARGE SCALE GENOMIC DNA]</scope>
    <source>
        <strain evidence="1 2">NIES-30</strain>
    </source>
</reference>
<dbReference type="Proteomes" id="UP000185557">
    <property type="component" value="Unassembled WGS sequence"/>
</dbReference>
<accession>A0A1U7J9J8</accession>
<gene>
    <name evidence="1" type="ORF">NIES30_05645</name>
</gene>
<evidence type="ECO:0000313" key="2">
    <source>
        <dbReference type="Proteomes" id="UP000185557"/>
    </source>
</evidence>
<proteinExistence type="predicted"/>
<dbReference type="InterPro" id="IPR038282">
    <property type="entry name" value="DUF2267_sf"/>
</dbReference>
<evidence type="ECO:0008006" key="3">
    <source>
        <dbReference type="Google" id="ProtNLM"/>
    </source>
</evidence>
<dbReference type="Gene3D" id="1.10.490.110">
    <property type="entry name" value="Uncharacterized conserved protein DUF2267"/>
    <property type="match status" value="1"/>
</dbReference>
<dbReference type="OrthoDB" id="483793at2"/>
<sequence length="291" mass="32309">MPISIRDDVVFIILDKINACNQANPQDDIDFSSTDFTGLGLTESDLLGHLDYLNQRQYIKAEFSGNAYGNQEDVPSVVDPDEVGFRIANTYGAADGPLPHLIEFKRATLTEKGQRMLEDMEQNPPQNLDQGPAVPLLNEHTPFLEKVKVKGGLPDIYDARDITETVFRVMRDVMTTAEADRVAAELHNDALPTDEKALQMEVSDLWKDRNPIVGFLSRIRPPLKGPAPLGIDSKLFLTRVDNEAGVPKTVNAEIVVSAVFSATKDELSQERIEAVAEWLPEGKVREIWQAA</sequence>
<comment type="caution">
    <text evidence="1">The sequence shown here is derived from an EMBL/GenBank/DDBJ whole genome shotgun (WGS) entry which is preliminary data.</text>
</comment>
<organism evidence="1 2">
    <name type="scientific">Phormidium tenue NIES-30</name>
    <dbReference type="NCBI Taxonomy" id="549789"/>
    <lineage>
        <taxon>Bacteria</taxon>
        <taxon>Bacillati</taxon>
        <taxon>Cyanobacteriota</taxon>
        <taxon>Cyanophyceae</taxon>
        <taxon>Oscillatoriophycideae</taxon>
        <taxon>Oscillatoriales</taxon>
        <taxon>Oscillatoriaceae</taxon>
        <taxon>Phormidium</taxon>
    </lineage>
</organism>